<dbReference type="Pfam" id="PF23138">
    <property type="entry name" value="CTLH_Armc9"/>
    <property type="match status" value="1"/>
</dbReference>
<feature type="compositionally biased region" description="Acidic residues" evidence="4">
    <location>
        <begin position="604"/>
        <end position="619"/>
    </location>
</feature>
<feature type="compositionally biased region" description="Polar residues" evidence="4">
    <location>
        <begin position="773"/>
        <end position="787"/>
    </location>
</feature>
<evidence type="ECO:0000259" key="6">
    <source>
        <dbReference type="Pfam" id="PF23138"/>
    </source>
</evidence>
<evidence type="ECO:0000256" key="2">
    <source>
        <dbReference type="ARBA" id="ARBA00022794"/>
    </source>
</evidence>
<sequence length="854" mass="96729">MDRDFNQIKFGSIHDYLTEFFDYYGMKKSKNALEEEWNTMAKDRFGVNDDWRMRLLNSFQSGDSESFKAIWEGYCITESVQQTTVRPLEFYLLLYFIVKNWEVDSDEKRKQRLNEFRIFLETKGELLSQISEFLPFYAFPYVVNPKNHPVYRELFGAEWAADLKKKLSAFLETIDGEEQPLPKILFLQEPDDLHRNVQLKQLQNRLVDAEKRASQAHQRFSKIQNDYQSLLGITTDLVDTLESALRGEQIQGDVLQQICSRLVATQRGTAIWPTDSFDENGALNGTVASTNDGDLFSYGATLRQSLRYGTSNSHTQNIGMGEGRATASVKLCGLNFDKIKNAFKTLDPREVWRLLQALRWRLTRVSVEQRELALTAFIANDLLELTLYSDVSPTNDTVLGICVGSASSKVVEAIARLVNAFASLARGRAYLSQNGGAVTLLTRRIFQEKEETAIRENMIGALQKLSLRGSMQTAMVELGMVEWLVDLLELTDNQSDYTLEYAVALFMNLCLRTAGKQRCVPMSNRVLKLLTDLISHENTSILSYVNGALFSILSLPELQRTAEAMDLEGILRCFMRSDQPELNRQFEFIIKQMNSVDIQSANDSNDEDDDEYDDEEDAEQMEHEIDKDDEFFEMNSRRPPFGSRAPPENRPAYPNSHGYELTGEQLLQKDYRLMKETGRGAKTGQGTQNLSLNHVQHYETESHLNGGGLLRRPSTPGRVRTGMDSQLHQSTNSKNWKSRSTPPAIPEDGAPRNNNPPTNADIMKISHDDGAKASTNTKAMSSAGSSKLENHPEYQKAFNSRPRILRTPEHRKVTASTERSLPRGDPVGTDRPGNSRSTRTRPTSGRLSMDAART</sequence>
<dbReference type="GO" id="GO:0036064">
    <property type="term" value="C:ciliary basal body"/>
    <property type="evidence" value="ECO:0007669"/>
    <property type="project" value="InterPro"/>
</dbReference>
<feature type="domain" description="ARMC9 CTLH-like" evidence="6">
    <location>
        <begin position="54"/>
        <end position="173"/>
    </location>
</feature>
<dbReference type="EMBL" id="GEEE01002031">
    <property type="protein sequence ID" value="JAP61194.1"/>
    <property type="molecule type" value="Transcribed_RNA"/>
</dbReference>
<dbReference type="PANTHER" id="PTHR14881:SF4">
    <property type="entry name" value="LISH DOMAIN-CONTAINING PROTEIN ARMC9"/>
    <property type="match status" value="1"/>
</dbReference>
<feature type="compositionally biased region" description="Polar residues" evidence="4">
    <location>
        <begin position="723"/>
        <end position="741"/>
    </location>
</feature>
<dbReference type="GO" id="GO:0097542">
    <property type="term" value="C:ciliary tip"/>
    <property type="evidence" value="ECO:0007669"/>
    <property type="project" value="TreeGrafter"/>
</dbReference>
<feature type="compositionally biased region" description="Low complexity" evidence="4">
    <location>
        <begin position="831"/>
        <end position="846"/>
    </location>
</feature>
<name>A0A0V0J7Y5_SCHSO</name>
<gene>
    <name evidence="7" type="ORF">TR165550</name>
</gene>
<accession>A0A0V0J7Y5</accession>
<feature type="domain" description="LisH" evidence="5">
    <location>
        <begin position="475"/>
        <end position="594"/>
    </location>
</feature>
<dbReference type="GO" id="GO:0060271">
    <property type="term" value="P:cilium assembly"/>
    <property type="evidence" value="ECO:0007669"/>
    <property type="project" value="InterPro"/>
</dbReference>
<dbReference type="PANTHER" id="PTHR14881">
    <property type="entry name" value="LISH DOMAIN-CONTAINING PROTEIN ARMC9"/>
    <property type="match status" value="1"/>
</dbReference>
<keyword evidence="2" id="KW-0970">Cilium biogenesis/degradation</keyword>
<keyword evidence="3" id="KW-0966">Cell projection</keyword>
<comment type="subcellular location">
    <subcellularLocation>
        <location evidence="1">Cytoplasm</location>
        <location evidence="1">Cytoskeleton</location>
        <location evidence="1">Cilium basal body</location>
    </subcellularLocation>
</comment>
<dbReference type="InterPro" id="IPR011989">
    <property type="entry name" value="ARM-like"/>
</dbReference>
<reference evidence="7" key="1">
    <citation type="submission" date="2016-01" db="EMBL/GenBank/DDBJ databases">
        <title>Reference transcriptome for the parasite Schistocephalus solidus: insights into the molecular evolution of parasitism.</title>
        <authorList>
            <person name="Hebert F.O."/>
            <person name="Grambauer S."/>
            <person name="Barber I."/>
            <person name="Landry C.R."/>
            <person name="Aubin-Horth N."/>
        </authorList>
    </citation>
    <scope>NUCLEOTIDE SEQUENCE</scope>
</reference>
<dbReference type="InterPro" id="IPR056327">
    <property type="entry name" value="ARMC9_CTLH-like_dom"/>
</dbReference>
<evidence type="ECO:0000313" key="7">
    <source>
        <dbReference type="EMBL" id="JAP61194.1"/>
    </source>
</evidence>
<evidence type="ECO:0000256" key="4">
    <source>
        <dbReference type="SAM" id="MobiDB-lite"/>
    </source>
</evidence>
<feature type="region of interest" description="Disordered" evidence="4">
    <location>
        <begin position="598"/>
        <end position="658"/>
    </location>
</feature>
<dbReference type="InterPro" id="IPR040369">
    <property type="entry name" value="ARMC9"/>
</dbReference>
<organism evidence="7">
    <name type="scientific">Schistocephalus solidus</name>
    <name type="common">Tapeworm</name>
    <dbReference type="NCBI Taxonomy" id="70667"/>
    <lineage>
        <taxon>Eukaryota</taxon>
        <taxon>Metazoa</taxon>
        <taxon>Spiralia</taxon>
        <taxon>Lophotrochozoa</taxon>
        <taxon>Platyhelminthes</taxon>
        <taxon>Cestoda</taxon>
        <taxon>Eucestoda</taxon>
        <taxon>Diphyllobothriidea</taxon>
        <taxon>Diphyllobothriidae</taxon>
        <taxon>Schistocephalus</taxon>
    </lineage>
</organism>
<feature type="region of interest" description="Disordered" evidence="4">
    <location>
        <begin position="700"/>
        <end position="854"/>
    </location>
</feature>
<dbReference type="AlphaFoldDB" id="A0A0V0J7Y5"/>
<dbReference type="InterPro" id="IPR016024">
    <property type="entry name" value="ARM-type_fold"/>
</dbReference>
<dbReference type="GO" id="GO:0005813">
    <property type="term" value="C:centrosome"/>
    <property type="evidence" value="ECO:0007669"/>
    <property type="project" value="UniProtKB-SubCell"/>
</dbReference>
<protein>
    <recommendedName>
        <fullName evidence="8">LisH domain-containing protein ARMC9</fullName>
    </recommendedName>
</protein>
<evidence type="ECO:0000256" key="1">
    <source>
        <dbReference type="ARBA" id="ARBA00004120"/>
    </source>
</evidence>
<dbReference type="GO" id="GO:0005814">
    <property type="term" value="C:centriole"/>
    <property type="evidence" value="ECO:0007669"/>
    <property type="project" value="TreeGrafter"/>
</dbReference>
<evidence type="ECO:0008006" key="8">
    <source>
        <dbReference type="Google" id="ProtNLM"/>
    </source>
</evidence>
<dbReference type="Pfam" id="PF21050">
    <property type="entry name" value="ARMC9_ARM"/>
    <property type="match status" value="1"/>
</dbReference>
<dbReference type="Gene3D" id="1.25.10.10">
    <property type="entry name" value="Leucine-rich Repeat Variant"/>
    <property type="match status" value="1"/>
</dbReference>
<evidence type="ECO:0000256" key="3">
    <source>
        <dbReference type="ARBA" id="ARBA00023273"/>
    </source>
</evidence>
<proteinExistence type="predicted"/>
<dbReference type="InterPro" id="IPR048959">
    <property type="entry name" value="ARMC9_ARM_dom"/>
</dbReference>
<dbReference type="SUPFAM" id="SSF48371">
    <property type="entry name" value="ARM repeat"/>
    <property type="match status" value="1"/>
</dbReference>
<evidence type="ECO:0000259" key="5">
    <source>
        <dbReference type="Pfam" id="PF21050"/>
    </source>
</evidence>